<evidence type="ECO:0000313" key="3">
    <source>
        <dbReference type="EMBL" id="EKX35817.1"/>
    </source>
</evidence>
<dbReference type="GeneID" id="17292612"/>
<dbReference type="InterPro" id="IPR003409">
    <property type="entry name" value="MORN"/>
</dbReference>
<dbReference type="RefSeq" id="XP_005822797.1">
    <property type="nucleotide sequence ID" value="XM_005822740.1"/>
</dbReference>
<dbReference type="KEGG" id="gtt:GUITHDRAFT_146174"/>
<dbReference type="GO" id="GO:0005829">
    <property type="term" value="C:cytosol"/>
    <property type="evidence" value="ECO:0007669"/>
    <property type="project" value="TreeGrafter"/>
</dbReference>
<keyword evidence="5" id="KW-1185">Reference proteome</keyword>
<dbReference type="HOGENOM" id="CLU_439712_0_0_1"/>
<dbReference type="PANTHER" id="PTHR43215:SF14">
    <property type="entry name" value="RADIAL SPOKE HEAD 1 HOMOLOG"/>
    <property type="match status" value="1"/>
</dbReference>
<reference evidence="5" key="2">
    <citation type="submission" date="2012-11" db="EMBL/GenBank/DDBJ databases">
        <authorList>
            <person name="Kuo A."/>
            <person name="Curtis B.A."/>
            <person name="Tanifuji G."/>
            <person name="Burki F."/>
            <person name="Gruber A."/>
            <person name="Irimia M."/>
            <person name="Maruyama S."/>
            <person name="Arias M.C."/>
            <person name="Ball S.G."/>
            <person name="Gile G.H."/>
            <person name="Hirakawa Y."/>
            <person name="Hopkins J.F."/>
            <person name="Rensing S.A."/>
            <person name="Schmutz J."/>
            <person name="Symeonidi A."/>
            <person name="Elias M."/>
            <person name="Eveleigh R.J."/>
            <person name="Herman E.K."/>
            <person name="Klute M.J."/>
            <person name="Nakayama T."/>
            <person name="Obornik M."/>
            <person name="Reyes-Prieto A."/>
            <person name="Armbrust E.V."/>
            <person name="Aves S.J."/>
            <person name="Beiko R.G."/>
            <person name="Coutinho P."/>
            <person name="Dacks J.B."/>
            <person name="Durnford D.G."/>
            <person name="Fast N.M."/>
            <person name="Green B.R."/>
            <person name="Grisdale C."/>
            <person name="Hempe F."/>
            <person name="Henrissat B."/>
            <person name="Hoppner M.P."/>
            <person name="Ishida K.-I."/>
            <person name="Kim E."/>
            <person name="Koreny L."/>
            <person name="Kroth P.G."/>
            <person name="Liu Y."/>
            <person name="Malik S.-B."/>
            <person name="Maier U.G."/>
            <person name="McRose D."/>
            <person name="Mock T."/>
            <person name="Neilson J.A."/>
            <person name="Onodera N.T."/>
            <person name="Poole A.M."/>
            <person name="Pritham E.J."/>
            <person name="Richards T.A."/>
            <person name="Rocap G."/>
            <person name="Roy S.W."/>
            <person name="Sarai C."/>
            <person name="Schaack S."/>
            <person name="Shirato S."/>
            <person name="Slamovits C.H."/>
            <person name="Spencer D.F."/>
            <person name="Suzuki S."/>
            <person name="Worden A.Z."/>
            <person name="Zauner S."/>
            <person name="Barry K."/>
            <person name="Bell C."/>
            <person name="Bharti A.K."/>
            <person name="Crow J.A."/>
            <person name="Grimwood J."/>
            <person name="Kramer R."/>
            <person name="Lindquist E."/>
            <person name="Lucas S."/>
            <person name="Salamov A."/>
            <person name="McFadden G.I."/>
            <person name="Lane C.E."/>
            <person name="Keeling P.J."/>
            <person name="Gray M.W."/>
            <person name="Grigoriev I.V."/>
            <person name="Archibald J.M."/>
        </authorList>
    </citation>
    <scope>NUCLEOTIDE SEQUENCE</scope>
    <source>
        <strain evidence="5">CCMP2712</strain>
    </source>
</reference>
<dbReference type="Pfam" id="PF02493">
    <property type="entry name" value="MORN"/>
    <property type="match status" value="4"/>
</dbReference>
<evidence type="ECO:0000313" key="5">
    <source>
        <dbReference type="Proteomes" id="UP000011087"/>
    </source>
</evidence>
<dbReference type="SMART" id="SM00698">
    <property type="entry name" value="MORN"/>
    <property type="match status" value="3"/>
</dbReference>
<dbReference type="EMBL" id="JH993083">
    <property type="protein sequence ID" value="EKX35817.1"/>
    <property type="molecule type" value="Genomic_DNA"/>
</dbReference>
<proteinExistence type="predicted"/>
<keyword evidence="1" id="KW-0677">Repeat</keyword>
<dbReference type="PANTHER" id="PTHR43215">
    <property type="entry name" value="RADIAL SPOKE HEAD 1 HOMOLOG"/>
    <property type="match status" value="1"/>
</dbReference>
<reference evidence="4" key="3">
    <citation type="submission" date="2015-06" db="UniProtKB">
        <authorList>
            <consortium name="EnsemblProtists"/>
        </authorList>
    </citation>
    <scope>IDENTIFICATION</scope>
</reference>
<dbReference type="PaxDb" id="55529-EKX35817"/>
<protein>
    <submittedName>
        <fullName evidence="3 4">Uncharacterized protein</fullName>
    </submittedName>
</protein>
<feature type="coiled-coil region" evidence="2">
    <location>
        <begin position="206"/>
        <end position="333"/>
    </location>
</feature>
<name>L1IIB4_GUITC</name>
<sequence length="622" mass="70489">MQQAIDVKFEDGSKYHGMWKDGFFHGLGVLDLMPSSRSLKYAGEFHYGYQSGLGFLEEEQRLYGGMFKDGEKNGFGVEEAVQGEKETYMGEFKEGLRHGIGIIRKPAYSRRSKKMRTMYGRWEKGVQIEEEEELVRSSVGGLHQVLTELNIKLLETISQVAQDQKRFVETLFCSGTSLPQVKEGHALDPASHPSRSSTPTYILAQLKRAEAELKLERDTNIKLSEDIQVAHRQISAQKALLEKQGEELQAKEANCSEIKLAMKKLKEDYELRMKAEVEQVHIHLKREKEEKSKEIAEMKKEMESIITNLRTDVEILRRREKEYEREASKKEEDTKLAFTFQSLDFDSDSFQSVPTSPDLRGPRMQGFLQPSLSYGIHNFRFNIGKLDSVIDGYVGLTSSDGNSVKPHIPSATFALFTDNRPAQRPQLYPFSVTDNIMLTIFQAAFALRSDDLHLGKGTFSSTEADEDTQRLSDGQDIILHVNADESLIALFAFGSPALELSRLPVGHLRKPWSISAVCIGKESRISIVEKLEPSSAHVQHDQARYEAWAQKRNTQLCRSSPQVLQRLNMVQLDVADLEELEELATAYKTGLSRQAPSPHHLRITFPDPFLSHSGLEQLSYRG</sequence>
<dbReference type="SUPFAM" id="SSF82185">
    <property type="entry name" value="Histone H3 K4-specific methyltransferase SET7/9 N-terminal domain"/>
    <property type="match status" value="1"/>
</dbReference>
<organism evidence="3">
    <name type="scientific">Guillardia theta (strain CCMP2712)</name>
    <name type="common">Cryptophyte</name>
    <dbReference type="NCBI Taxonomy" id="905079"/>
    <lineage>
        <taxon>Eukaryota</taxon>
        <taxon>Cryptophyceae</taxon>
        <taxon>Pyrenomonadales</taxon>
        <taxon>Geminigeraceae</taxon>
        <taxon>Guillardia</taxon>
    </lineage>
</organism>
<gene>
    <name evidence="3" type="ORF">GUITHDRAFT_146174</name>
</gene>
<dbReference type="AlphaFoldDB" id="L1IIB4"/>
<evidence type="ECO:0000313" key="4">
    <source>
        <dbReference type="EnsemblProtists" id="EKX35817"/>
    </source>
</evidence>
<reference evidence="3 5" key="1">
    <citation type="journal article" date="2012" name="Nature">
        <title>Algal genomes reveal evolutionary mosaicism and the fate of nucleomorphs.</title>
        <authorList>
            <consortium name="DOE Joint Genome Institute"/>
            <person name="Curtis B.A."/>
            <person name="Tanifuji G."/>
            <person name="Burki F."/>
            <person name="Gruber A."/>
            <person name="Irimia M."/>
            <person name="Maruyama S."/>
            <person name="Arias M.C."/>
            <person name="Ball S.G."/>
            <person name="Gile G.H."/>
            <person name="Hirakawa Y."/>
            <person name="Hopkins J.F."/>
            <person name="Kuo A."/>
            <person name="Rensing S.A."/>
            <person name="Schmutz J."/>
            <person name="Symeonidi A."/>
            <person name="Elias M."/>
            <person name="Eveleigh R.J."/>
            <person name="Herman E.K."/>
            <person name="Klute M.J."/>
            <person name="Nakayama T."/>
            <person name="Obornik M."/>
            <person name="Reyes-Prieto A."/>
            <person name="Armbrust E.V."/>
            <person name="Aves S.J."/>
            <person name="Beiko R.G."/>
            <person name="Coutinho P."/>
            <person name="Dacks J.B."/>
            <person name="Durnford D.G."/>
            <person name="Fast N.M."/>
            <person name="Green B.R."/>
            <person name="Grisdale C.J."/>
            <person name="Hempel F."/>
            <person name="Henrissat B."/>
            <person name="Hoppner M.P."/>
            <person name="Ishida K."/>
            <person name="Kim E."/>
            <person name="Koreny L."/>
            <person name="Kroth P.G."/>
            <person name="Liu Y."/>
            <person name="Malik S.B."/>
            <person name="Maier U.G."/>
            <person name="McRose D."/>
            <person name="Mock T."/>
            <person name="Neilson J.A."/>
            <person name="Onodera N.T."/>
            <person name="Poole A.M."/>
            <person name="Pritham E.J."/>
            <person name="Richards T.A."/>
            <person name="Rocap G."/>
            <person name="Roy S.W."/>
            <person name="Sarai C."/>
            <person name="Schaack S."/>
            <person name="Shirato S."/>
            <person name="Slamovits C.H."/>
            <person name="Spencer D.F."/>
            <person name="Suzuki S."/>
            <person name="Worden A.Z."/>
            <person name="Zauner S."/>
            <person name="Barry K."/>
            <person name="Bell C."/>
            <person name="Bharti A.K."/>
            <person name="Crow J.A."/>
            <person name="Grimwood J."/>
            <person name="Kramer R."/>
            <person name="Lindquist E."/>
            <person name="Lucas S."/>
            <person name="Salamov A."/>
            <person name="McFadden G.I."/>
            <person name="Lane C.E."/>
            <person name="Keeling P.J."/>
            <person name="Gray M.W."/>
            <person name="Grigoriev I.V."/>
            <person name="Archibald J.M."/>
        </authorList>
    </citation>
    <scope>NUCLEOTIDE SEQUENCE</scope>
    <source>
        <strain evidence="3 5">CCMP2712</strain>
    </source>
</reference>
<dbReference type="Proteomes" id="UP000011087">
    <property type="component" value="Unassembled WGS sequence"/>
</dbReference>
<evidence type="ECO:0000256" key="1">
    <source>
        <dbReference type="ARBA" id="ARBA00022737"/>
    </source>
</evidence>
<evidence type="ECO:0000256" key="2">
    <source>
        <dbReference type="SAM" id="Coils"/>
    </source>
</evidence>
<accession>L1IIB4</accession>
<keyword evidence="2" id="KW-0175">Coiled coil</keyword>
<dbReference type="EnsemblProtists" id="EKX35817">
    <property type="protein sequence ID" value="EKX35817"/>
    <property type="gene ID" value="GUITHDRAFT_146174"/>
</dbReference>